<accession>A0A1Q3C2C3</accession>
<sequence>KAAELIDESTVPQKDFHAKWERFNRLWLMVMKMTIFEHLFGGLPDTNNAREFFTAIGQRYQLSSTFETRSLISELTCMRYDGMGCVREYILKLVSLKSKL</sequence>
<feature type="non-terminal residue" evidence="1">
    <location>
        <position position="100"/>
    </location>
</feature>
<protein>
    <recommendedName>
        <fullName evidence="3">UBN2_2 domain-containing protein</fullName>
    </recommendedName>
</protein>
<name>A0A1Q3C2C3_CEPFO</name>
<gene>
    <name evidence="1" type="ORF">CFOL_v3_17809</name>
</gene>
<keyword evidence="2" id="KW-1185">Reference proteome</keyword>
<evidence type="ECO:0000313" key="1">
    <source>
        <dbReference type="EMBL" id="GAV74329.1"/>
    </source>
</evidence>
<dbReference type="AlphaFoldDB" id="A0A1Q3C2C3"/>
<dbReference type="OrthoDB" id="1633296at2759"/>
<dbReference type="InParanoid" id="A0A1Q3C2C3"/>
<proteinExistence type="predicted"/>
<evidence type="ECO:0008006" key="3">
    <source>
        <dbReference type="Google" id="ProtNLM"/>
    </source>
</evidence>
<evidence type="ECO:0000313" key="2">
    <source>
        <dbReference type="Proteomes" id="UP000187406"/>
    </source>
</evidence>
<feature type="non-terminal residue" evidence="1">
    <location>
        <position position="1"/>
    </location>
</feature>
<dbReference type="EMBL" id="BDDD01001221">
    <property type="protein sequence ID" value="GAV74329.1"/>
    <property type="molecule type" value="Genomic_DNA"/>
</dbReference>
<reference evidence="2" key="1">
    <citation type="submission" date="2016-04" db="EMBL/GenBank/DDBJ databases">
        <title>Cephalotus genome sequencing.</title>
        <authorList>
            <person name="Fukushima K."/>
            <person name="Hasebe M."/>
            <person name="Fang X."/>
        </authorList>
    </citation>
    <scope>NUCLEOTIDE SEQUENCE [LARGE SCALE GENOMIC DNA]</scope>
    <source>
        <strain evidence="2">cv. St1</strain>
    </source>
</reference>
<comment type="caution">
    <text evidence="1">The sequence shown here is derived from an EMBL/GenBank/DDBJ whole genome shotgun (WGS) entry which is preliminary data.</text>
</comment>
<dbReference type="Proteomes" id="UP000187406">
    <property type="component" value="Unassembled WGS sequence"/>
</dbReference>
<organism evidence="1 2">
    <name type="scientific">Cephalotus follicularis</name>
    <name type="common">Albany pitcher plant</name>
    <dbReference type="NCBI Taxonomy" id="3775"/>
    <lineage>
        <taxon>Eukaryota</taxon>
        <taxon>Viridiplantae</taxon>
        <taxon>Streptophyta</taxon>
        <taxon>Embryophyta</taxon>
        <taxon>Tracheophyta</taxon>
        <taxon>Spermatophyta</taxon>
        <taxon>Magnoliopsida</taxon>
        <taxon>eudicotyledons</taxon>
        <taxon>Gunneridae</taxon>
        <taxon>Pentapetalae</taxon>
        <taxon>rosids</taxon>
        <taxon>fabids</taxon>
        <taxon>Oxalidales</taxon>
        <taxon>Cephalotaceae</taxon>
        <taxon>Cephalotus</taxon>
    </lineage>
</organism>